<feature type="compositionally biased region" description="Low complexity" evidence="6">
    <location>
        <begin position="16"/>
        <end position="29"/>
    </location>
</feature>
<dbReference type="Pfam" id="PF04855">
    <property type="entry name" value="SNF5"/>
    <property type="match status" value="1"/>
</dbReference>
<organism evidence="7 8">
    <name type="scientific">Cryptococcus deuterogattii (strain R265)</name>
    <name type="common">Cryptococcus gattii VGII (strain R265)</name>
    <dbReference type="NCBI Taxonomy" id="294750"/>
    <lineage>
        <taxon>Eukaryota</taxon>
        <taxon>Fungi</taxon>
        <taxon>Dikarya</taxon>
        <taxon>Basidiomycota</taxon>
        <taxon>Agaricomycotina</taxon>
        <taxon>Tremellomycetes</taxon>
        <taxon>Tremellales</taxon>
        <taxon>Cryptococcaceae</taxon>
        <taxon>Cryptococcus</taxon>
        <taxon>Cryptococcus gattii species complex</taxon>
    </lineage>
</organism>
<comment type="similarity">
    <text evidence="2">Belongs to the SNF5 family.</text>
</comment>
<feature type="region of interest" description="Disordered" evidence="6">
    <location>
        <begin position="1"/>
        <end position="35"/>
    </location>
</feature>
<evidence type="ECO:0000256" key="1">
    <source>
        <dbReference type="ARBA" id="ARBA00004123"/>
    </source>
</evidence>
<gene>
    <name evidence="7" type="ORF">CNBG_3644</name>
</gene>
<dbReference type="GO" id="GO:0000228">
    <property type="term" value="C:nuclear chromosome"/>
    <property type="evidence" value="ECO:0007669"/>
    <property type="project" value="InterPro"/>
</dbReference>
<feature type="compositionally biased region" description="Basic and acidic residues" evidence="6">
    <location>
        <begin position="410"/>
        <end position="424"/>
    </location>
</feature>
<feature type="compositionally biased region" description="Basic and acidic residues" evidence="6">
    <location>
        <begin position="591"/>
        <end position="600"/>
    </location>
</feature>
<dbReference type="HOGENOM" id="CLU_032229_0_0_1"/>
<evidence type="ECO:0000256" key="4">
    <source>
        <dbReference type="ARBA" id="ARBA00023163"/>
    </source>
</evidence>
<dbReference type="AlphaFoldDB" id="A0A095D9X9"/>
<keyword evidence="4" id="KW-0804">Transcription</keyword>
<evidence type="ECO:0000256" key="5">
    <source>
        <dbReference type="ARBA" id="ARBA00023242"/>
    </source>
</evidence>
<evidence type="ECO:0000256" key="6">
    <source>
        <dbReference type="SAM" id="MobiDB-lite"/>
    </source>
</evidence>
<dbReference type="VEuPathDB" id="FungiDB:CNBG_3644"/>
<feature type="compositionally biased region" description="Acidic residues" evidence="6">
    <location>
        <begin position="390"/>
        <end position="409"/>
    </location>
</feature>
<keyword evidence="3" id="KW-0805">Transcription regulation</keyword>
<feature type="region of interest" description="Disordered" evidence="6">
    <location>
        <begin position="591"/>
        <end position="612"/>
    </location>
</feature>
<dbReference type="EMBL" id="CP025759">
    <property type="protein sequence ID" value="KGB77806.2"/>
    <property type="molecule type" value="Genomic_DNA"/>
</dbReference>
<comment type="subcellular location">
    <subcellularLocation>
        <location evidence="1">Nucleus</location>
    </subcellularLocation>
</comment>
<keyword evidence="5" id="KW-0539">Nucleus</keyword>
<evidence type="ECO:0000313" key="8">
    <source>
        <dbReference type="Proteomes" id="UP000029445"/>
    </source>
</evidence>
<dbReference type="STRING" id="294750.A0A095D9X9"/>
<dbReference type="InterPro" id="IPR006939">
    <property type="entry name" value="SNF5"/>
</dbReference>
<reference evidence="7 8" key="2">
    <citation type="journal article" date="2018" name="Proc. Natl. Acad. Sci.">
        <title>RNAi is a critical determinant of centromere evolution in closely related fungi.</title>
        <authorList>
            <person name="Yadav V."/>
            <person name="Sun S."/>
            <person name="Billmyre R.B."/>
            <person name="Thimmappa B.C."/>
            <person name="Shea T."/>
            <person name="Lintner R."/>
            <person name="Bakkeren G."/>
            <person name="Cuomo C.A."/>
            <person name="Heitman J."/>
            <person name="Sanyal K."/>
        </authorList>
    </citation>
    <scope>NUCLEOTIDE SEQUENCE [LARGE SCALE GENOMIC DNA]</scope>
    <source>
        <strain evidence="7 8">R265</strain>
    </source>
</reference>
<feature type="compositionally biased region" description="Polar residues" evidence="6">
    <location>
        <begin position="1"/>
        <end position="15"/>
    </location>
</feature>
<evidence type="ECO:0000256" key="2">
    <source>
        <dbReference type="ARBA" id="ARBA00010239"/>
    </source>
</evidence>
<sequence>MAYSTRTRVSTPSIQNTYTNRTSYTSTRPAPSPAPVPVLPHQAAVYQHPQTYPPGPCPFFLSPPGQKTTDPSLSTQPTTQALYTTYPSRLRTGVTGLIQPERVSGGPKERKAFLAELDREMPFGGGINTPGYGRLSGSGTSTPRFDSPAPFPSSRRMTAASAPTGAGLGSSRRGRVVNYAEKGSDDEDFSEEEDDFGEPASDPDDIDYGSRRRRTAGGGSRRESAAPLVVGGLEHQAAMRAGKLRRKMEELDRGWTWLGDRTPGDRVRSQVAGVTKHVYKSEDELQKEAERPEMLIPITIDFDVQSTHPDQQGLKIRDRFLWNLNEPFITPYQFSIIFCEDIGIPISPYAQRIQDLIEKQIEENQNAAEINVTNEDVTESDVVWSDEEVEGVMDDAFENEDGDKDGDEESKEHQMEEEQDHEQAQEQEQEQEQREDKERSRKRKREGKDEKERNWAEPDCRVIVNLDVQIYSYLLRDRIEWDLSSPLPPSLFAKHYCTELGLTGEAIPAITCAITEEILKHKRDALDLDLFASTHPVEQAKWEKGTTQPRVNVNQKGGAKALVGVWRDWWEREEFGPVLVELTMEEMEKRDMERTREVRRNNRAGVPLKRRR</sequence>
<feature type="compositionally biased region" description="Acidic residues" evidence="6">
    <location>
        <begin position="184"/>
        <end position="207"/>
    </location>
</feature>
<name>A0A095D9X9_CRYD2</name>
<keyword evidence="8" id="KW-1185">Reference proteome</keyword>
<dbReference type="OMA" id="WWEREEF"/>
<dbReference type="GO" id="GO:0006338">
    <property type="term" value="P:chromatin remodeling"/>
    <property type="evidence" value="ECO:0007669"/>
    <property type="project" value="InterPro"/>
</dbReference>
<dbReference type="RefSeq" id="XP_062883594.1">
    <property type="nucleotide sequence ID" value="XM_063027639.1"/>
</dbReference>
<dbReference type="GeneID" id="88179914"/>
<accession>A0A095D9X9</accession>
<protein>
    <submittedName>
        <fullName evidence="7">Chromatin structure-remodeling complex subunit SFH1</fullName>
    </submittedName>
</protein>
<evidence type="ECO:0000256" key="3">
    <source>
        <dbReference type="ARBA" id="ARBA00023015"/>
    </source>
</evidence>
<reference evidence="7 8" key="1">
    <citation type="journal article" date="2011" name="MBio">
        <title>Genome variation in Cryptococcus gattii, an emerging pathogen of immunocompetent hosts.</title>
        <authorList>
            <person name="D'Souza C.A."/>
            <person name="Kronstad J.W."/>
            <person name="Taylor G."/>
            <person name="Warren R."/>
            <person name="Yuen M."/>
            <person name="Hu G."/>
            <person name="Jung W.H."/>
            <person name="Sham A."/>
            <person name="Kidd S.E."/>
            <person name="Tangen K."/>
            <person name="Lee N."/>
            <person name="Zeilmaker T."/>
            <person name="Sawkins J."/>
            <person name="McVicker G."/>
            <person name="Shah S."/>
            <person name="Gnerre S."/>
            <person name="Griggs A."/>
            <person name="Zeng Q."/>
            <person name="Bartlett K."/>
            <person name="Li W."/>
            <person name="Wang X."/>
            <person name="Heitman J."/>
            <person name="Stajich J.E."/>
            <person name="Fraser J.A."/>
            <person name="Meyer W."/>
            <person name="Carter D."/>
            <person name="Schein J."/>
            <person name="Krzywinski M."/>
            <person name="Kwon-Chung K.J."/>
            <person name="Varma A."/>
            <person name="Wang J."/>
            <person name="Brunham R."/>
            <person name="Fyfe M."/>
            <person name="Ouellette B.F."/>
            <person name="Siddiqui A."/>
            <person name="Marra M."/>
            <person name="Jones S."/>
            <person name="Holt R."/>
            <person name="Birren B.W."/>
            <person name="Galagan J.E."/>
            <person name="Cuomo C.A."/>
        </authorList>
    </citation>
    <scope>NUCLEOTIDE SEQUENCE [LARGE SCALE GENOMIC DNA]</scope>
    <source>
        <strain evidence="7 8">R265</strain>
    </source>
</reference>
<feature type="region of interest" description="Disordered" evidence="6">
    <location>
        <begin position="121"/>
        <end position="228"/>
    </location>
</feature>
<dbReference type="PANTHER" id="PTHR10019">
    <property type="entry name" value="SNF5"/>
    <property type="match status" value="1"/>
</dbReference>
<proteinExistence type="inferred from homology"/>
<dbReference type="OrthoDB" id="10258327at2759"/>
<dbReference type="Proteomes" id="UP000029445">
    <property type="component" value="Chromosome 1"/>
</dbReference>
<dbReference type="KEGG" id="cdeu:CNBG_3644"/>
<evidence type="ECO:0000313" key="7">
    <source>
        <dbReference type="EMBL" id="KGB77806.2"/>
    </source>
</evidence>
<feature type="region of interest" description="Disordered" evidence="6">
    <location>
        <begin position="390"/>
        <end position="453"/>
    </location>
</feature>